<name>A0A370U1Y0_9HELO</name>
<evidence type="ECO:0000256" key="1">
    <source>
        <dbReference type="SAM" id="MobiDB-lite"/>
    </source>
</evidence>
<gene>
    <name evidence="2" type="ORF">BP5553_01761</name>
</gene>
<feature type="compositionally biased region" description="Low complexity" evidence="1">
    <location>
        <begin position="35"/>
        <end position="44"/>
    </location>
</feature>
<sequence>MASDQALPTPPDARPNQPTNRRLAKPPGPSPSPSPKSTSTSTSSENEEAGENRPDLACGWLRAAINPTRQLQSAILRLRGGICRPKGVEALTP</sequence>
<evidence type="ECO:0000313" key="2">
    <source>
        <dbReference type="EMBL" id="RDL41782.1"/>
    </source>
</evidence>
<proteinExistence type="predicted"/>
<feature type="region of interest" description="Disordered" evidence="1">
    <location>
        <begin position="1"/>
        <end position="55"/>
    </location>
</feature>
<accession>A0A370U1Y0</accession>
<keyword evidence="3" id="KW-1185">Reference proteome</keyword>
<evidence type="ECO:0000313" key="3">
    <source>
        <dbReference type="Proteomes" id="UP000254866"/>
    </source>
</evidence>
<comment type="caution">
    <text evidence="2">The sequence shown here is derived from an EMBL/GenBank/DDBJ whole genome shotgun (WGS) entry which is preliminary data.</text>
</comment>
<organism evidence="2 3">
    <name type="scientific">Venustampulla echinocandica</name>
    <dbReference type="NCBI Taxonomy" id="2656787"/>
    <lineage>
        <taxon>Eukaryota</taxon>
        <taxon>Fungi</taxon>
        <taxon>Dikarya</taxon>
        <taxon>Ascomycota</taxon>
        <taxon>Pezizomycotina</taxon>
        <taxon>Leotiomycetes</taxon>
        <taxon>Helotiales</taxon>
        <taxon>Pleuroascaceae</taxon>
        <taxon>Venustampulla</taxon>
    </lineage>
</organism>
<dbReference type="EMBL" id="NPIC01000001">
    <property type="protein sequence ID" value="RDL41782.1"/>
    <property type="molecule type" value="Genomic_DNA"/>
</dbReference>
<protein>
    <submittedName>
        <fullName evidence="2">Uncharacterized protein</fullName>
    </submittedName>
</protein>
<dbReference type="Proteomes" id="UP000254866">
    <property type="component" value="Unassembled WGS sequence"/>
</dbReference>
<reference evidence="2 3" key="1">
    <citation type="journal article" date="2018" name="IMA Fungus">
        <title>IMA Genome-F 9: Draft genome sequence of Annulohypoxylon stygium, Aspergillus mulundensis, Berkeleyomyces basicola (syn. Thielaviopsis basicola), Ceratocystis smalleyi, two Cercospora beticola strains, Coleophoma cylindrospora, Fusarium fracticaudum, Phialophora cf. hyalina, and Morchella septimelata.</title>
        <authorList>
            <person name="Wingfield B.D."/>
            <person name="Bills G.F."/>
            <person name="Dong Y."/>
            <person name="Huang W."/>
            <person name="Nel W.J."/>
            <person name="Swalarsk-Parry B.S."/>
            <person name="Vaghefi N."/>
            <person name="Wilken P.M."/>
            <person name="An Z."/>
            <person name="de Beer Z.W."/>
            <person name="De Vos L."/>
            <person name="Chen L."/>
            <person name="Duong T.A."/>
            <person name="Gao Y."/>
            <person name="Hammerbacher A."/>
            <person name="Kikkert J.R."/>
            <person name="Li Y."/>
            <person name="Li H."/>
            <person name="Li K."/>
            <person name="Li Q."/>
            <person name="Liu X."/>
            <person name="Ma X."/>
            <person name="Naidoo K."/>
            <person name="Pethybridge S.J."/>
            <person name="Sun J."/>
            <person name="Steenkamp E.T."/>
            <person name="van der Nest M.A."/>
            <person name="van Wyk S."/>
            <person name="Wingfield M.J."/>
            <person name="Xiong C."/>
            <person name="Yue Q."/>
            <person name="Zhang X."/>
        </authorList>
    </citation>
    <scope>NUCLEOTIDE SEQUENCE [LARGE SCALE GENOMIC DNA]</scope>
    <source>
        <strain evidence="2 3">BP 5553</strain>
    </source>
</reference>
<dbReference type="AlphaFoldDB" id="A0A370U1Y0"/>
<dbReference type="GeneID" id="43594610"/>
<dbReference type="RefSeq" id="XP_031874438.1">
    <property type="nucleotide sequence ID" value="XM_032010384.1"/>
</dbReference>